<keyword evidence="1" id="KW-0472">Membrane</keyword>
<feature type="transmembrane region" description="Helical" evidence="1">
    <location>
        <begin position="52"/>
        <end position="70"/>
    </location>
</feature>
<accession>A0A6C0FYP4</accession>
<proteinExistence type="predicted"/>
<dbReference type="InterPro" id="IPR010380">
    <property type="entry name" value="DUF975"/>
</dbReference>
<keyword evidence="1" id="KW-0812">Transmembrane</keyword>
<dbReference type="PANTHER" id="PTHR40076">
    <property type="entry name" value="MEMBRANE PROTEIN-RELATED"/>
    <property type="match status" value="1"/>
</dbReference>
<feature type="transmembrane region" description="Helical" evidence="1">
    <location>
        <begin position="90"/>
        <end position="117"/>
    </location>
</feature>
<keyword evidence="3" id="KW-1185">Reference proteome</keyword>
<evidence type="ECO:0000313" key="2">
    <source>
        <dbReference type="EMBL" id="QHT59330.1"/>
    </source>
</evidence>
<keyword evidence="1" id="KW-1133">Transmembrane helix</keyword>
<dbReference type="AlphaFoldDB" id="A0A6C0FYP4"/>
<protein>
    <submittedName>
        <fullName evidence="2">DUF975 family protein</fullName>
    </submittedName>
</protein>
<sequence>MNAFMVTRSELRARARHSLSGQWGRTALFMLLVFAICAAVNAVPVFGEIVSFICSGALSLGLFGFFLSIARGRRPELAEMFSGFGNFLRAFLLCLLTAIFTMLWTLLLVIPSIIAALRYSQAYFIMKDHPDIGASEAIRRSKAMMIGQKWRLFVLYLSFIGWFILCLFTLGIGLLWLYPYFYATMAHFYEDLRQRGEPVQTAFAPTPTPPPPYSF</sequence>
<gene>
    <name evidence="2" type="ORF">GXP70_04660</name>
</gene>
<dbReference type="Proteomes" id="UP000476064">
    <property type="component" value="Chromosome"/>
</dbReference>
<name>A0A6C0FYP4_9BACL</name>
<organism evidence="2 3">
    <name type="scientific">Paenibacillus lycopersici</name>
    <dbReference type="NCBI Taxonomy" id="2704462"/>
    <lineage>
        <taxon>Bacteria</taxon>
        <taxon>Bacillati</taxon>
        <taxon>Bacillota</taxon>
        <taxon>Bacilli</taxon>
        <taxon>Bacillales</taxon>
        <taxon>Paenibacillaceae</taxon>
        <taxon>Paenibacillus</taxon>
    </lineage>
</organism>
<dbReference type="KEGG" id="plyc:GXP70_04660"/>
<reference evidence="2 3" key="1">
    <citation type="submission" date="2020-01" db="EMBL/GenBank/DDBJ databases">
        <title>Paenibacillus sp. nov., isolated from tomato rhizosphere.</title>
        <authorList>
            <person name="Weon H.-Y."/>
            <person name="Lee S.A."/>
        </authorList>
    </citation>
    <scope>NUCLEOTIDE SEQUENCE [LARGE SCALE GENOMIC DNA]</scope>
    <source>
        <strain evidence="2 3">12200R-189</strain>
    </source>
</reference>
<evidence type="ECO:0000313" key="3">
    <source>
        <dbReference type="Proteomes" id="UP000476064"/>
    </source>
</evidence>
<dbReference type="PANTHER" id="PTHR40076:SF1">
    <property type="entry name" value="MEMBRANE PROTEIN"/>
    <property type="match status" value="1"/>
</dbReference>
<evidence type="ECO:0000256" key="1">
    <source>
        <dbReference type="SAM" id="Phobius"/>
    </source>
</evidence>
<dbReference type="EMBL" id="CP048209">
    <property type="protein sequence ID" value="QHT59330.1"/>
    <property type="molecule type" value="Genomic_DNA"/>
</dbReference>
<dbReference type="Pfam" id="PF06161">
    <property type="entry name" value="DUF975"/>
    <property type="match status" value="1"/>
</dbReference>
<feature type="transmembrane region" description="Helical" evidence="1">
    <location>
        <begin position="153"/>
        <end position="178"/>
    </location>
</feature>